<organism evidence="1 2">
    <name type="scientific">Synechococcus phage S-RIP1</name>
    <dbReference type="NCBI Taxonomy" id="754041"/>
    <lineage>
        <taxon>Viruses</taxon>
        <taxon>Duplodnaviria</taxon>
        <taxon>Heunggongvirae</taxon>
        <taxon>Uroviricota</taxon>
        <taxon>Caudoviricetes</taxon>
        <taxon>Autographivirales</taxon>
        <taxon>Kajamvirus</taxon>
        <taxon>Kajamvirus SRIP1</taxon>
    </lineage>
</organism>
<gene>
    <name evidence="1" type="ORF">SWVG_00020</name>
</gene>
<accession>M4NNN0</accession>
<name>M4NNN0_9CAUD</name>
<evidence type="ECO:0000313" key="2">
    <source>
        <dbReference type="Proteomes" id="UP000202401"/>
    </source>
</evidence>
<dbReference type="Proteomes" id="UP000202401">
    <property type="component" value="Segment"/>
</dbReference>
<dbReference type="KEGG" id="vg:15013089"/>
<dbReference type="RefSeq" id="YP_007676454.1">
    <property type="nucleotide sequence ID" value="NC_020867.1"/>
</dbReference>
<dbReference type="GeneID" id="15013089"/>
<dbReference type="EMBL" id="HQ317388">
    <property type="protein sequence ID" value="AGG91261.1"/>
    <property type="molecule type" value="Genomic_DNA"/>
</dbReference>
<evidence type="ECO:0000313" key="1">
    <source>
        <dbReference type="EMBL" id="AGG91261.1"/>
    </source>
</evidence>
<protein>
    <submittedName>
        <fullName evidence="1">Uncharacterized protein</fullName>
    </submittedName>
</protein>
<proteinExistence type="predicted"/>
<keyword evidence="2" id="KW-1185">Reference proteome</keyword>
<reference evidence="1 2" key="1">
    <citation type="submission" date="2010-09" db="EMBL/GenBank/DDBJ databases">
        <title>The Genome Sequence of Synechococcus phage S-RIP1 isolate R2_2007.</title>
        <authorList>
            <consortium name="The Broad Institute Genome Sequencing Platform"/>
            <person name="Henn M.R."/>
            <person name="Marston M."/>
            <person name="Levin J."/>
            <person name="Malboeuf C."/>
            <person name="Casali M."/>
            <person name="Russ C."/>
            <person name="Lennon N."/>
            <person name="Chapman S.B."/>
            <person name="Erlich R."/>
            <person name="Young S.K."/>
            <person name="Yandava C."/>
            <person name="Zeng Q."/>
            <person name="Fitzgerald M.F."/>
            <person name="Alvarado L."/>
            <person name="Anderson S."/>
            <person name="Berlin A."/>
            <person name="Chen Z."/>
            <person name="Freedman E."/>
            <person name="Gellesch M."/>
            <person name="Goldberg J."/>
            <person name="Green L."/>
            <person name="Griggs A."/>
            <person name="Gujja S."/>
            <person name="Heilman E.R."/>
            <person name="Heiman D."/>
            <person name="Hollinger A."/>
            <person name="Howarth C."/>
            <person name="Larson L."/>
            <person name="Mehta T."/>
            <person name="Neiman D."/>
            <person name="Pearson M."/>
            <person name="Roberts A."/>
            <person name="Ryan E."/>
            <person name="Saif S."/>
            <person name="Shea T."/>
            <person name="Shenoy N."/>
            <person name="Sisk P."/>
            <person name="Stolte C."/>
            <person name="Sykes S."/>
            <person name="White J."/>
            <person name="Haas B."/>
            <person name="Nusbaum C."/>
            <person name="Birren B."/>
        </authorList>
    </citation>
    <scope>NUCLEOTIDE SEQUENCE [LARGE SCALE GENOMIC DNA]</scope>
</reference>
<sequence length="77" mass="8591">MDKELAQLHDLARDMLLEVQAQYEAGVIPEGFGKSDKKRLDKAISNLDFNPEAYGDIMETVMSGNLGSKELMKKSET</sequence>